<organism evidence="2 3">
    <name type="scientific">Aquamicrobium defluvii</name>
    <dbReference type="NCBI Taxonomy" id="69279"/>
    <lineage>
        <taxon>Bacteria</taxon>
        <taxon>Pseudomonadati</taxon>
        <taxon>Pseudomonadota</taxon>
        <taxon>Alphaproteobacteria</taxon>
        <taxon>Hyphomicrobiales</taxon>
        <taxon>Phyllobacteriaceae</taxon>
        <taxon>Aquamicrobium</taxon>
    </lineage>
</organism>
<accession>A0A4R6YI96</accession>
<name>A0A4R6YI96_9HYPH</name>
<dbReference type="Proteomes" id="UP000294958">
    <property type="component" value="Unassembled WGS sequence"/>
</dbReference>
<feature type="region of interest" description="Disordered" evidence="1">
    <location>
        <begin position="869"/>
        <end position="910"/>
    </location>
</feature>
<dbReference type="EMBL" id="SNZF01000005">
    <property type="protein sequence ID" value="TDR36537.1"/>
    <property type="molecule type" value="Genomic_DNA"/>
</dbReference>
<evidence type="ECO:0000313" key="3">
    <source>
        <dbReference type="Proteomes" id="UP000294958"/>
    </source>
</evidence>
<keyword evidence="3" id="KW-1185">Reference proteome</keyword>
<dbReference type="Gene3D" id="1.10.530.10">
    <property type="match status" value="1"/>
</dbReference>
<reference evidence="2 3" key="1">
    <citation type="submission" date="2019-03" db="EMBL/GenBank/DDBJ databases">
        <title>Genomic Encyclopedia of Type Strains, Phase IV (KMG-IV): sequencing the most valuable type-strain genomes for metagenomic binning, comparative biology and taxonomic classification.</title>
        <authorList>
            <person name="Goeker M."/>
        </authorList>
    </citation>
    <scope>NUCLEOTIDE SEQUENCE [LARGE SCALE GENOMIC DNA]</scope>
    <source>
        <strain evidence="2 3">DSM 11603</strain>
    </source>
</reference>
<gene>
    <name evidence="2" type="ORF">DES43_105204</name>
</gene>
<sequence>MAVIRRIESQRSFDIGGIPSTQVDDSVGQGLRAVGGAIQNAGEAMHAMEMRRLQSQMQMVEFGQTEAFNRWQNDNALEFGKAQDEMPASGDGFTGNVSKVFTDRSEEFLKNVPDALKPKFSELVSTARETWINKAAAAEVDQRNNWYRTGVTERQQILQNQVFDDPAMFDAAKEDAFRTIDSSGLPPVEKEALKKKTEEMFSLAVGEREVRDAEANPSSATGAASRLGVPAAGNDAVDVVVSKIIGVESGGRANAKNPNSSASGLGQFIDSTWLSTVKKYRPDIAQGRSNKEILSLKNDPQLGREMTKRYTQENAAELRKSGMPVNPGTLYLAHFAGIGGAKAVLRSADDASLANVLGPAVIKANGFLSGKSAGWLKDWAAKKMGDAKGVPASTGAAPADPRYANLSLMQRLSIYDNIQAAAQRGETAIRAQEKAQYDAQKGALQLGIQTGEVASPQQILSSPMSDADKATLLSALRSRQGDAALTQQALADFQNGSLKVDPYSSDGKKTVDAVQDVISKNVPAEQQQYATENLVAQTGVVPQSVLNRMRAGLESTNVSEVEAAAQEAARIAQINPAALSRRDGGSEVQKRADDFNHFVKNLNLTPAQAAQKIAEMNDPDKQRERKALEPAAKEFRKQLENDDLGSMFDENWLPFTDPNVGFTEGQRLGIQAEYLAIAEEQFYQANGNVELAKNRAAEEMKRLYGVTRMGSSATVIKHPPERYWPAESNSLDPHAYARDQIVSEIMPLISDEEALRFVGSTQTGINQSSLDQTFLGKLPVADKGRERVDEAKRQMILGSLQIVATPETDQMIKSGKLPGYAVFYADGNGVLQTIPGKLFVPNIEPAMKAQQQMIDWAQDDRETLLEDERAVQGPDGGRERTLDTFLDGDPLTGRQRLQNLPPNVNLQPPTQRQELNDQRQQLMDDARNSGILSPGGM</sequence>
<feature type="compositionally biased region" description="Basic and acidic residues" evidence="1">
    <location>
        <begin position="869"/>
        <end position="882"/>
    </location>
</feature>
<evidence type="ECO:0000313" key="2">
    <source>
        <dbReference type="EMBL" id="TDR36537.1"/>
    </source>
</evidence>
<dbReference type="AlphaFoldDB" id="A0A4R6YI96"/>
<evidence type="ECO:0000256" key="1">
    <source>
        <dbReference type="SAM" id="MobiDB-lite"/>
    </source>
</evidence>
<feature type="compositionally biased region" description="Low complexity" evidence="1">
    <location>
        <begin position="895"/>
        <end position="909"/>
    </location>
</feature>
<comment type="caution">
    <text evidence="2">The sequence shown here is derived from an EMBL/GenBank/DDBJ whole genome shotgun (WGS) entry which is preliminary data.</text>
</comment>
<proteinExistence type="predicted"/>
<dbReference type="OrthoDB" id="8075729at2"/>
<dbReference type="RefSeq" id="WP_133674858.1">
    <property type="nucleotide sequence ID" value="NZ_SNZF01000005.1"/>
</dbReference>
<protein>
    <recommendedName>
        <fullName evidence="4">Transglycosylase SLT domain-containing protein</fullName>
    </recommendedName>
</protein>
<dbReference type="CDD" id="cd00442">
    <property type="entry name" value="Lyz-like"/>
    <property type="match status" value="1"/>
</dbReference>
<evidence type="ECO:0008006" key="4">
    <source>
        <dbReference type="Google" id="ProtNLM"/>
    </source>
</evidence>